<sequence length="102" mass="10941">GLSLLQMLRLPQEAPAEVKRAHLREAVVALKQLVQELSSNEEPVHHGPPCSELRSALEPPHPPPAMVKVESVETTICSMPSIPEEDSACSSSPCSPAADPSW</sequence>
<feature type="compositionally biased region" description="Low complexity" evidence="1">
    <location>
        <begin position="88"/>
        <end position="102"/>
    </location>
</feature>
<feature type="non-terminal residue" evidence="2">
    <location>
        <position position="1"/>
    </location>
</feature>
<dbReference type="EMBL" id="CAXAMM010038632">
    <property type="protein sequence ID" value="CAK9079633.1"/>
    <property type="molecule type" value="Genomic_DNA"/>
</dbReference>
<proteinExistence type="predicted"/>
<keyword evidence="3" id="KW-1185">Reference proteome</keyword>
<reference evidence="2 3" key="1">
    <citation type="submission" date="2024-02" db="EMBL/GenBank/DDBJ databases">
        <authorList>
            <person name="Chen Y."/>
            <person name="Shah S."/>
            <person name="Dougan E. K."/>
            <person name="Thang M."/>
            <person name="Chan C."/>
        </authorList>
    </citation>
    <scope>NUCLEOTIDE SEQUENCE [LARGE SCALE GENOMIC DNA]</scope>
</reference>
<accession>A0ABP0PUB4</accession>
<feature type="region of interest" description="Disordered" evidence="1">
    <location>
        <begin position="79"/>
        <end position="102"/>
    </location>
</feature>
<evidence type="ECO:0000313" key="3">
    <source>
        <dbReference type="Proteomes" id="UP001642464"/>
    </source>
</evidence>
<evidence type="ECO:0000313" key="2">
    <source>
        <dbReference type="EMBL" id="CAK9079633.1"/>
    </source>
</evidence>
<feature type="region of interest" description="Disordered" evidence="1">
    <location>
        <begin position="39"/>
        <end position="64"/>
    </location>
</feature>
<comment type="caution">
    <text evidence="2">The sequence shown here is derived from an EMBL/GenBank/DDBJ whole genome shotgun (WGS) entry which is preliminary data.</text>
</comment>
<evidence type="ECO:0000256" key="1">
    <source>
        <dbReference type="SAM" id="MobiDB-lite"/>
    </source>
</evidence>
<gene>
    <name evidence="2" type="ORF">SCF082_LOCUS37995</name>
</gene>
<protein>
    <submittedName>
        <fullName evidence="2">Uncharacterized protein</fullName>
    </submittedName>
</protein>
<dbReference type="Proteomes" id="UP001642464">
    <property type="component" value="Unassembled WGS sequence"/>
</dbReference>
<name>A0ABP0PUB4_9DINO</name>
<organism evidence="2 3">
    <name type="scientific">Durusdinium trenchii</name>
    <dbReference type="NCBI Taxonomy" id="1381693"/>
    <lineage>
        <taxon>Eukaryota</taxon>
        <taxon>Sar</taxon>
        <taxon>Alveolata</taxon>
        <taxon>Dinophyceae</taxon>
        <taxon>Suessiales</taxon>
        <taxon>Symbiodiniaceae</taxon>
        <taxon>Durusdinium</taxon>
    </lineage>
</organism>